<comment type="caution">
    <text evidence="1">The sequence shown here is derived from an EMBL/GenBank/DDBJ whole genome shotgun (WGS) entry which is preliminary data.</text>
</comment>
<dbReference type="EMBL" id="JAGGKG010000002">
    <property type="protein sequence ID" value="MBP1903969.1"/>
    <property type="molecule type" value="Genomic_DNA"/>
</dbReference>
<name>A0ABS4FN15_9BACL</name>
<sequence length="81" mass="9837">MSSIEYRKYYRLVLINKLKPDPYDRLQCKVKKMFKHGQCTAFNGTTYFRETGLVKWAEPLNVHEWGGWQWQLRTEKNILRV</sequence>
<organism evidence="1 2">
    <name type="scientific">Paenibacillus turicensis</name>
    <dbReference type="NCBI Taxonomy" id="160487"/>
    <lineage>
        <taxon>Bacteria</taxon>
        <taxon>Bacillati</taxon>
        <taxon>Bacillota</taxon>
        <taxon>Bacilli</taxon>
        <taxon>Bacillales</taxon>
        <taxon>Paenibacillaceae</taxon>
        <taxon>Paenibacillus</taxon>
    </lineage>
</organism>
<dbReference type="Proteomes" id="UP001519272">
    <property type="component" value="Unassembled WGS sequence"/>
</dbReference>
<reference evidence="1 2" key="1">
    <citation type="submission" date="2021-03" db="EMBL/GenBank/DDBJ databases">
        <title>Genomic Encyclopedia of Type Strains, Phase IV (KMG-IV): sequencing the most valuable type-strain genomes for metagenomic binning, comparative biology and taxonomic classification.</title>
        <authorList>
            <person name="Goeker M."/>
        </authorList>
    </citation>
    <scope>NUCLEOTIDE SEQUENCE [LARGE SCALE GENOMIC DNA]</scope>
    <source>
        <strain evidence="1 2">DSM 14349</strain>
    </source>
</reference>
<evidence type="ECO:0000313" key="2">
    <source>
        <dbReference type="Proteomes" id="UP001519272"/>
    </source>
</evidence>
<protein>
    <submittedName>
        <fullName evidence="1">Uncharacterized protein</fullName>
    </submittedName>
</protein>
<accession>A0ABS4FN15</accession>
<evidence type="ECO:0000313" key="1">
    <source>
        <dbReference type="EMBL" id="MBP1903969.1"/>
    </source>
</evidence>
<keyword evidence="2" id="KW-1185">Reference proteome</keyword>
<proteinExistence type="predicted"/>
<gene>
    <name evidence="1" type="ORF">J2Z32_000586</name>
</gene>